<proteinExistence type="predicted"/>
<organism evidence="1 2">
    <name type="scientific">Desulfobaculum xiamenense</name>
    <dbReference type="NCBI Taxonomy" id="995050"/>
    <lineage>
        <taxon>Bacteria</taxon>
        <taxon>Pseudomonadati</taxon>
        <taxon>Thermodesulfobacteriota</taxon>
        <taxon>Desulfovibrionia</taxon>
        <taxon>Desulfovibrionales</taxon>
        <taxon>Desulfovibrionaceae</taxon>
        <taxon>Desulfobaculum</taxon>
    </lineage>
</organism>
<dbReference type="Proteomes" id="UP000580856">
    <property type="component" value="Unassembled WGS sequence"/>
</dbReference>
<evidence type="ECO:0000313" key="1">
    <source>
        <dbReference type="EMBL" id="NJB67213.1"/>
    </source>
</evidence>
<reference evidence="1 2" key="1">
    <citation type="submission" date="2020-03" db="EMBL/GenBank/DDBJ databases">
        <title>Genomic Encyclopedia of Type Strains, Phase IV (KMG-IV): sequencing the most valuable type-strain genomes for metagenomic binning, comparative biology and taxonomic classification.</title>
        <authorList>
            <person name="Goeker M."/>
        </authorList>
    </citation>
    <scope>NUCLEOTIDE SEQUENCE [LARGE SCALE GENOMIC DNA]</scope>
    <source>
        <strain evidence="1 2">DSM 24233</strain>
    </source>
</reference>
<name>A0A846QLX3_9BACT</name>
<evidence type="ECO:0000313" key="2">
    <source>
        <dbReference type="Proteomes" id="UP000580856"/>
    </source>
</evidence>
<comment type="caution">
    <text evidence="1">The sequence shown here is derived from an EMBL/GenBank/DDBJ whole genome shotgun (WGS) entry which is preliminary data.</text>
</comment>
<sequence length="94" mass="10093">MRLRSLVSRVLTFVDGNRFGVAGNPATFQLAEQASDVADGCGWRVEFEQVVFVGASVWDGEGVVPSEVRVSHSPLIGAAHEDKYVEVTDGFPGI</sequence>
<accession>A0A846QLX3</accession>
<dbReference type="RefSeq" id="WP_167940289.1">
    <property type="nucleotide sequence ID" value="NZ_JAATJA010000001.1"/>
</dbReference>
<dbReference type="AlphaFoldDB" id="A0A846QLX3"/>
<keyword evidence="2" id="KW-1185">Reference proteome</keyword>
<gene>
    <name evidence="1" type="ORF">GGQ74_000853</name>
</gene>
<dbReference type="EMBL" id="JAATJA010000001">
    <property type="protein sequence ID" value="NJB67213.1"/>
    <property type="molecule type" value="Genomic_DNA"/>
</dbReference>
<protein>
    <submittedName>
        <fullName evidence="1">Uncharacterized protein</fullName>
    </submittedName>
</protein>